<dbReference type="CDD" id="cd01065">
    <property type="entry name" value="NAD_bind_Shikimate_DH"/>
    <property type="match status" value="1"/>
</dbReference>
<dbReference type="EMBL" id="RQJX01000012">
    <property type="protein sequence ID" value="RQN07527.1"/>
    <property type="molecule type" value="Genomic_DNA"/>
</dbReference>
<dbReference type="GO" id="GO:0004764">
    <property type="term" value="F:shikimate 3-dehydrogenase (NADP+) activity"/>
    <property type="evidence" value="ECO:0007669"/>
    <property type="project" value="UniProtKB-EC"/>
</dbReference>
<dbReference type="InterPro" id="IPR013708">
    <property type="entry name" value="Shikimate_DH-bd_N"/>
</dbReference>
<protein>
    <submittedName>
        <fullName evidence="4">Shikimate dehydrogenase</fullName>
        <ecNumber evidence="4">1.1.1.25</ecNumber>
    </submittedName>
</protein>
<dbReference type="OrthoDB" id="9776868at2"/>
<proteinExistence type="predicted"/>
<evidence type="ECO:0000313" key="4">
    <source>
        <dbReference type="EMBL" id="RQN07527.1"/>
    </source>
</evidence>
<dbReference type="SUPFAM" id="SSF53223">
    <property type="entry name" value="Aminoacid dehydrogenase-like, N-terminal domain"/>
    <property type="match status" value="1"/>
</dbReference>
<dbReference type="Pfam" id="PF08501">
    <property type="entry name" value="Shikimate_dh_N"/>
    <property type="match status" value="1"/>
</dbReference>
<dbReference type="RefSeq" id="WP_124237001.1">
    <property type="nucleotide sequence ID" value="NZ_JBHUFI010000012.1"/>
</dbReference>
<sequence>MVAPRRCAVVGRPITHSLSPVMHRAAYDALNLDWSYDAVEVGAGGLAAFAAGLDDSWRGLSVTMPLKREAAELAVHRSDDVAFLGVANTLVREQDGWHASNTDVPGALTALREAGVECVRTVRVLGGGATAASLVLAAHRLGALRVTLQLRDPSRAGETLDVARALGLEVEVVGLETPVVEHADLLVNTIPPAATAGRAHELVEASGAVFEALYDPWPSPLLRAAEEEGVAACSGLDLLVHQAVLQVVAMTGQVVDPQVLRVPAFDAVAAR</sequence>
<dbReference type="Gene3D" id="3.40.50.10860">
    <property type="entry name" value="Leucine Dehydrogenase, chain A, domain 1"/>
    <property type="match status" value="1"/>
</dbReference>
<name>A0A3N6ZKH3_9ACTN</name>
<dbReference type="InterPro" id="IPR022893">
    <property type="entry name" value="Shikimate_DH_fam"/>
</dbReference>
<dbReference type="GO" id="GO:0050661">
    <property type="term" value="F:NADP binding"/>
    <property type="evidence" value="ECO:0007669"/>
    <property type="project" value="TreeGrafter"/>
</dbReference>
<organism evidence="4 5">
    <name type="scientific">Aeromicrobium camelliae</name>
    <dbReference type="NCBI Taxonomy" id="1538144"/>
    <lineage>
        <taxon>Bacteria</taxon>
        <taxon>Bacillati</taxon>
        <taxon>Actinomycetota</taxon>
        <taxon>Actinomycetes</taxon>
        <taxon>Propionibacteriales</taxon>
        <taxon>Nocardioidaceae</taxon>
        <taxon>Aeromicrobium</taxon>
    </lineage>
</organism>
<reference evidence="4 5" key="1">
    <citation type="submission" date="2018-11" db="EMBL/GenBank/DDBJ databases">
        <authorList>
            <person name="Li F."/>
        </authorList>
    </citation>
    <scope>NUCLEOTIDE SEQUENCE [LARGE SCALE GENOMIC DNA]</scope>
    <source>
        <strain evidence="4 5">YS17T</strain>
    </source>
</reference>
<dbReference type="Proteomes" id="UP000275225">
    <property type="component" value="Unassembled WGS sequence"/>
</dbReference>
<dbReference type="PANTHER" id="PTHR21089:SF1">
    <property type="entry name" value="BIFUNCTIONAL 3-DEHYDROQUINATE DEHYDRATASE_SHIKIMATE DEHYDROGENASE, CHLOROPLASTIC"/>
    <property type="match status" value="1"/>
</dbReference>
<evidence type="ECO:0000256" key="1">
    <source>
        <dbReference type="ARBA" id="ARBA00004871"/>
    </source>
</evidence>
<keyword evidence="2" id="KW-0028">Amino-acid biosynthesis</keyword>
<evidence type="ECO:0000259" key="3">
    <source>
        <dbReference type="Pfam" id="PF08501"/>
    </source>
</evidence>
<dbReference type="EC" id="1.1.1.25" evidence="4"/>
<keyword evidence="2" id="KW-0057">Aromatic amino acid biosynthesis</keyword>
<dbReference type="SUPFAM" id="SSF51735">
    <property type="entry name" value="NAD(P)-binding Rossmann-fold domains"/>
    <property type="match status" value="1"/>
</dbReference>
<comment type="caution">
    <text evidence="4">The sequence shown here is derived from an EMBL/GenBank/DDBJ whole genome shotgun (WGS) entry which is preliminary data.</text>
</comment>
<gene>
    <name evidence="4" type="ORF">EHW97_09855</name>
</gene>
<feature type="domain" description="Shikimate dehydrogenase substrate binding N-terminal" evidence="3">
    <location>
        <begin position="9"/>
        <end position="90"/>
    </location>
</feature>
<dbReference type="AlphaFoldDB" id="A0A3N6ZKH3"/>
<dbReference type="InterPro" id="IPR046346">
    <property type="entry name" value="Aminoacid_DH-like_N_sf"/>
</dbReference>
<keyword evidence="5" id="KW-1185">Reference proteome</keyword>
<evidence type="ECO:0000256" key="2">
    <source>
        <dbReference type="ARBA" id="ARBA00023141"/>
    </source>
</evidence>
<keyword evidence="4" id="KW-0560">Oxidoreductase</keyword>
<dbReference type="GO" id="GO:0005829">
    <property type="term" value="C:cytosol"/>
    <property type="evidence" value="ECO:0007669"/>
    <property type="project" value="TreeGrafter"/>
</dbReference>
<dbReference type="Gene3D" id="3.40.50.720">
    <property type="entry name" value="NAD(P)-binding Rossmann-like Domain"/>
    <property type="match status" value="1"/>
</dbReference>
<dbReference type="InterPro" id="IPR036291">
    <property type="entry name" value="NAD(P)-bd_dom_sf"/>
</dbReference>
<accession>A0A3N6ZKH3</accession>
<comment type="pathway">
    <text evidence="1">Metabolic intermediate biosynthesis; chorismate biosynthesis; chorismate from D-erythrose 4-phosphate and phosphoenolpyruvate: step 4/7.</text>
</comment>
<dbReference type="NCBIfam" id="NF001311">
    <property type="entry name" value="PRK00258.1-3"/>
    <property type="match status" value="1"/>
</dbReference>
<dbReference type="GO" id="GO:0019632">
    <property type="term" value="P:shikimate metabolic process"/>
    <property type="evidence" value="ECO:0007669"/>
    <property type="project" value="TreeGrafter"/>
</dbReference>
<dbReference type="GO" id="GO:0009073">
    <property type="term" value="P:aromatic amino acid family biosynthetic process"/>
    <property type="evidence" value="ECO:0007669"/>
    <property type="project" value="UniProtKB-KW"/>
</dbReference>
<evidence type="ECO:0000313" key="5">
    <source>
        <dbReference type="Proteomes" id="UP000275225"/>
    </source>
</evidence>
<dbReference type="GO" id="GO:0009423">
    <property type="term" value="P:chorismate biosynthetic process"/>
    <property type="evidence" value="ECO:0007669"/>
    <property type="project" value="TreeGrafter"/>
</dbReference>
<dbReference type="PANTHER" id="PTHR21089">
    <property type="entry name" value="SHIKIMATE DEHYDROGENASE"/>
    <property type="match status" value="1"/>
</dbReference>